<reference evidence="2" key="1">
    <citation type="submission" date="2022-03" db="EMBL/GenBank/DDBJ databases">
        <authorList>
            <person name="Lindestad O."/>
        </authorList>
    </citation>
    <scope>NUCLEOTIDE SEQUENCE</scope>
</reference>
<feature type="compositionally biased region" description="Basic residues" evidence="1">
    <location>
        <begin position="35"/>
        <end position="50"/>
    </location>
</feature>
<sequence>YGRNTGRDGVVCRNVASTLGSRNRKGTSRCGCGSLRRHRPLQGPRRGHRRPAADTCYGRNTGRDGVVCRNVASTLGSRNRKGTSRCGCGSLRRHRPLQGPRRGHRRPAADTC</sequence>
<evidence type="ECO:0000256" key="1">
    <source>
        <dbReference type="SAM" id="MobiDB-lite"/>
    </source>
</evidence>
<proteinExistence type="predicted"/>
<keyword evidence="3" id="KW-1185">Reference proteome</keyword>
<evidence type="ECO:0000313" key="2">
    <source>
        <dbReference type="EMBL" id="CAH2216134.1"/>
    </source>
</evidence>
<feature type="region of interest" description="Disordered" evidence="1">
    <location>
        <begin position="77"/>
        <end position="112"/>
    </location>
</feature>
<feature type="region of interest" description="Disordered" evidence="1">
    <location>
        <begin position="21"/>
        <end position="62"/>
    </location>
</feature>
<evidence type="ECO:0000313" key="3">
    <source>
        <dbReference type="Proteomes" id="UP000838756"/>
    </source>
</evidence>
<protein>
    <submittedName>
        <fullName evidence="2">Jg27380 protein</fullName>
    </submittedName>
</protein>
<gene>
    <name evidence="2" type="primary">jg27380</name>
    <name evidence="2" type="ORF">PAEG_LOCUS4203</name>
</gene>
<feature type="compositionally biased region" description="Basic residues" evidence="1">
    <location>
        <begin position="91"/>
        <end position="106"/>
    </location>
</feature>
<comment type="caution">
    <text evidence="2">The sequence shown here is derived from an EMBL/GenBank/DDBJ whole genome shotgun (WGS) entry which is preliminary data.</text>
</comment>
<accession>A0A8S4QNF8</accession>
<dbReference type="Proteomes" id="UP000838756">
    <property type="component" value="Unassembled WGS sequence"/>
</dbReference>
<organism evidence="2 3">
    <name type="scientific">Pararge aegeria aegeria</name>
    <dbReference type="NCBI Taxonomy" id="348720"/>
    <lineage>
        <taxon>Eukaryota</taxon>
        <taxon>Metazoa</taxon>
        <taxon>Ecdysozoa</taxon>
        <taxon>Arthropoda</taxon>
        <taxon>Hexapoda</taxon>
        <taxon>Insecta</taxon>
        <taxon>Pterygota</taxon>
        <taxon>Neoptera</taxon>
        <taxon>Endopterygota</taxon>
        <taxon>Lepidoptera</taxon>
        <taxon>Glossata</taxon>
        <taxon>Ditrysia</taxon>
        <taxon>Papilionoidea</taxon>
        <taxon>Nymphalidae</taxon>
        <taxon>Satyrinae</taxon>
        <taxon>Satyrini</taxon>
        <taxon>Parargina</taxon>
        <taxon>Pararge</taxon>
    </lineage>
</organism>
<dbReference type="EMBL" id="CAKXAJ010014188">
    <property type="protein sequence ID" value="CAH2216134.1"/>
    <property type="molecule type" value="Genomic_DNA"/>
</dbReference>
<feature type="non-terminal residue" evidence="2">
    <location>
        <position position="1"/>
    </location>
</feature>
<name>A0A8S4QNF8_9NEOP</name>
<dbReference type="AlphaFoldDB" id="A0A8S4QNF8"/>